<dbReference type="SMART" id="SM00388">
    <property type="entry name" value="HisKA"/>
    <property type="match status" value="1"/>
</dbReference>
<evidence type="ECO:0000256" key="7">
    <source>
        <dbReference type="ARBA" id="ARBA00022777"/>
    </source>
</evidence>
<evidence type="ECO:0000259" key="13">
    <source>
        <dbReference type="PROSITE" id="PS50885"/>
    </source>
</evidence>
<keyword evidence="10 11" id="KW-0472">Membrane</keyword>
<dbReference type="InterPro" id="IPR003594">
    <property type="entry name" value="HATPase_dom"/>
</dbReference>
<sequence>MRPALPAWTRTVRARLAFTYSGLVFGIAAVVLIVVYLGLAAGLEAEPLDSVALQKFKVSDDGWVKFLDGASAANGSLVSAADLDIVQRAVNERTLQSLRVWTSISLGGLFLFSLLVGWWVSGRVLRPLGAITTTTREITATDLSRRIGSGGPPDRPHRPEDELTTLARTIDEMLDRLEGAFDAQRALLDDVSHELRNPVAVIRTNVDAVLSDEGASPADRRRATTVVSRAADEMAVLIEDLLATARRRSGAFDETDLALPSLAGTVADEYGPMLQDRGLVLHRRLADGPVVYGDRSTLVRAIRNLLANAIRFTPDGGSLDIVTGSVRGWAFVAVRDSGPGIPEDRRGRVFDRYFSAPAEQNGQPARERNGNGGTGIGLAIARQVVEAHGGTLAVHSSPGAGATFVIWLPDRAVRRSTDRDTLPPDTDPLA</sequence>
<evidence type="ECO:0000256" key="10">
    <source>
        <dbReference type="ARBA" id="ARBA00023136"/>
    </source>
</evidence>
<dbReference type="GO" id="GO:0005886">
    <property type="term" value="C:plasma membrane"/>
    <property type="evidence" value="ECO:0007669"/>
    <property type="project" value="UniProtKB-SubCell"/>
</dbReference>
<dbReference type="SUPFAM" id="SSF47384">
    <property type="entry name" value="Homodimeric domain of signal transducing histidine kinase"/>
    <property type="match status" value="1"/>
</dbReference>
<dbReference type="InterPro" id="IPR050428">
    <property type="entry name" value="TCS_sensor_his_kinase"/>
</dbReference>
<dbReference type="InterPro" id="IPR004358">
    <property type="entry name" value="Sig_transdc_His_kin-like_C"/>
</dbReference>
<dbReference type="EMBL" id="WLYK01000001">
    <property type="protein sequence ID" value="MTD13229.1"/>
    <property type="molecule type" value="Genomic_DNA"/>
</dbReference>
<keyword evidence="7" id="KW-0418">Kinase</keyword>
<feature type="transmembrane region" description="Helical" evidence="11">
    <location>
        <begin position="100"/>
        <end position="120"/>
    </location>
</feature>
<evidence type="ECO:0000256" key="5">
    <source>
        <dbReference type="ARBA" id="ARBA00022679"/>
    </source>
</evidence>
<dbReference type="AlphaFoldDB" id="A0A7K1FIF2"/>
<dbReference type="SUPFAM" id="SSF55874">
    <property type="entry name" value="ATPase domain of HSP90 chaperone/DNA topoisomerase II/histidine kinase"/>
    <property type="match status" value="1"/>
</dbReference>
<evidence type="ECO:0000259" key="12">
    <source>
        <dbReference type="PROSITE" id="PS50109"/>
    </source>
</evidence>
<dbReference type="Pfam" id="PF02518">
    <property type="entry name" value="HATPase_c"/>
    <property type="match status" value="1"/>
</dbReference>
<dbReference type="GO" id="GO:0000155">
    <property type="term" value="F:phosphorelay sensor kinase activity"/>
    <property type="evidence" value="ECO:0007669"/>
    <property type="project" value="InterPro"/>
</dbReference>
<comment type="subcellular location">
    <subcellularLocation>
        <location evidence="2">Cell membrane</location>
    </subcellularLocation>
</comment>
<dbReference type="InterPro" id="IPR036097">
    <property type="entry name" value="HisK_dim/P_sf"/>
</dbReference>
<dbReference type="EC" id="2.7.13.3" evidence="3"/>
<gene>
    <name evidence="14" type="ORF">GIS00_04615</name>
</gene>
<evidence type="ECO:0000256" key="2">
    <source>
        <dbReference type="ARBA" id="ARBA00004236"/>
    </source>
</evidence>
<dbReference type="Proteomes" id="UP000460221">
    <property type="component" value="Unassembled WGS sequence"/>
</dbReference>
<dbReference type="PANTHER" id="PTHR45436:SF5">
    <property type="entry name" value="SENSOR HISTIDINE KINASE TRCS"/>
    <property type="match status" value="1"/>
</dbReference>
<evidence type="ECO:0000256" key="4">
    <source>
        <dbReference type="ARBA" id="ARBA00022553"/>
    </source>
</evidence>
<keyword evidence="9" id="KW-0902">Two-component regulatory system</keyword>
<evidence type="ECO:0000256" key="9">
    <source>
        <dbReference type="ARBA" id="ARBA00023012"/>
    </source>
</evidence>
<dbReference type="Gene3D" id="3.30.565.10">
    <property type="entry name" value="Histidine kinase-like ATPase, C-terminal domain"/>
    <property type="match status" value="1"/>
</dbReference>
<dbReference type="Gene3D" id="6.10.340.10">
    <property type="match status" value="1"/>
</dbReference>
<dbReference type="PROSITE" id="PS50885">
    <property type="entry name" value="HAMP"/>
    <property type="match status" value="1"/>
</dbReference>
<comment type="caution">
    <text evidence="14">The sequence shown here is derived from an EMBL/GenBank/DDBJ whole genome shotgun (WGS) entry which is preliminary data.</text>
</comment>
<dbReference type="SMART" id="SM00304">
    <property type="entry name" value="HAMP"/>
    <property type="match status" value="1"/>
</dbReference>
<dbReference type="PANTHER" id="PTHR45436">
    <property type="entry name" value="SENSOR HISTIDINE KINASE YKOH"/>
    <property type="match status" value="1"/>
</dbReference>
<evidence type="ECO:0000256" key="3">
    <source>
        <dbReference type="ARBA" id="ARBA00012438"/>
    </source>
</evidence>
<dbReference type="CDD" id="cd00075">
    <property type="entry name" value="HATPase"/>
    <property type="match status" value="1"/>
</dbReference>
<dbReference type="PRINTS" id="PR00344">
    <property type="entry name" value="BCTRLSENSOR"/>
</dbReference>
<evidence type="ECO:0000256" key="8">
    <source>
        <dbReference type="ARBA" id="ARBA00022989"/>
    </source>
</evidence>
<feature type="domain" description="HAMP" evidence="13">
    <location>
        <begin position="122"/>
        <end position="182"/>
    </location>
</feature>
<name>A0A7K1FIF2_9ACTN</name>
<feature type="transmembrane region" description="Helical" evidence="11">
    <location>
        <begin position="20"/>
        <end position="43"/>
    </location>
</feature>
<organism evidence="14 15">
    <name type="scientific">Nakamurella alba</name>
    <dbReference type="NCBI Taxonomy" id="2665158"/>
    <lineage>
        <taxon>Bacteria</taxon>
        <taxon>Bacillati</taxon>
        <taxon>Actinomycetota</taxon>
        <taxon>Actinomycetes</taxon>
        <taxon>Nakamurellales</taxon>
        <taxon>Nakamurellaceae</taxon>
        <taxon>Nakamurella</taxon>
    </lineage>
</organism>
<comment type="catalytic activity">
    <reaction evidence="1">
        <text>ATP + protein L-histidine = ADP + protein N-phospho-L-histidine.</text>
        <dbReference type="EC" id="2.7.13.3"/>
    </reaction>
</comment>
<dbReference type="Pfam" id="PF00672">
    <property type="entry name" value="HAMP"/>
    <property type="match status" value="1"/>
</dbReference>
<dbReference type="SMART" id="SM00387">
    <property type="entry name" value="HATPase_c"/>
    <property type="match status" value="1"/>
</dbReference>
<evidence type="ECO:0000256" key="11">
    <source>
        <dbReference type="SAM" id="Phobius"/>
    </source>
</evidence>
<dbReference type="SUPFAM" id="SSF158472">
    <property type="entry name" value="HAMP domain-like"/>
    <property type="match status" value="1"/>
</dbReference>
<evidence type="ECO:0000256" key="6">
    <source>
        <dbReference type="ARBA" id="ARBA00022692"/>
    </source>
</evidence>
<feature type="domain" description="Histidine kinase" evidence="12">
    <location>
        <begin position="190"/>
        <end position="412"/>
    </location>
</feature>
<dbReference type="Gene3D" id="1.10.287.130">
    <property type="match status" value="1"/>
</dbReference>
<evidence type="ECO:0000256" key="1">
    <source>
        <dbReference type="ARBA" id="ARBA00000085"/>
    </source>
</evidence>
<dbReference type="InterPro" id="IPR003661">
    <property type="entry name" value="HisK_dim/P_dom"/>
</dbReference>
<dbReference type="CDD" id="cd00082">
    <property type="entry name" value="HisKA"/>
    <property type="match status" value="1"/>
</dbReference>
<keyword evidence="6 11" id="KW-0812">Transmembrane</keyword>
<keyword evidence="8 11" id="KW-1133">Transmembrane helix</keyword>
<evidence type="ECO:0000313" key="14">
    <source>
        <dbReference type="EMBL" id="MTD13229.1"/>
    </source>
</evidence>
<accession>A0A7K1FIF2</accession>
<dbReference type="PROSITE" id="PS50109">
    <property type="entry name" value="HIS_KIN"/>
    <property type="match status" value="1"/>
</dbReference>
<dbReference type="InterPro" id="IPR005467">
    <property type="entry name" value="His_kinase_dom"/>
</dbReference>
<protein>
    <recommendedName>
        <fullName evidence="3">histidine kinase</fullName>
        <ecNumber evidence="3">2.7.13.3</ecNumber>
    </recommendedName>
</protein>
<keyword evidence="4" id="KW-0597">Phosphoprotein</keyword>
<dbReference type="InterPro" id="IPR036890">
    <property type="entry name" value="HATPase_C_sf"/>
</dbReference>
<keyword evidence="5" id="KW-0808">Transferase</keyword>
<dbReference type="Pfam" id="PF00512">
    <property type="entry name" value="HisKA"/>
    <property type="match status" value="1"/>
</dbReference>
<proteinExistence type="predicted"/>
<evidence type="ECO:0000313" key="15">
    <source>
        <dbReference type="Proteomes" id="UP000460221"/>
    </source>
</evidence>
<reference evidence="14 15" key="1">
    <citation type="submission" date="2019-11" db="EMBL/GenBank/DDBJ databases">
        <authorList>
            <person name="Jiang L.-Q."/>
        </authorList>
    </citation>
    <scope>NUCLEOTIDE SEQUENCE [LARGE SCALE GENOMIC DNA]</scope>
    <source>
        <strain evidence="14 15">YIM 132087</strain>
    </source>
</reference>
<keyword evidence="15" id="KW-1185">Reference proteome</keyword>
<dbReference type="RefSeq" id="WP_322097500.1">
    <property type="nucleotide sequence ID" value="NZ_WLYK01000001.1"/>
</dbReference>
<dbReference type="InterPro" id="IPR003660">
    <property type="entry name" value="HAMP_dom"/>
</dbReference>